<keyword evidence="2" id="KW-1185">Reference proteome</keyword>
<gene>
    <name evidence="1" type="ORF">Gotri_025665</name>
</gene>
<evidence type="ECO:0000313" key="2">
    <source>
        <dbReference type="Proteomes" id="UP000593568"/>
    </source>
</evidence>
<dbReference type="PANTHER" id="PTHR48200:SF1">
    <property type="entry name" value="AMINOTRANSFERASE-LIKE PLANT MOBILE DOMAIN-CONTAINING PROTEIN"/>
    <property type="match status" value="1"/>
</dbReference>
<evidence type="ECO:0000313" key="1">
    <source>
        <dbReference type="EMBL" id="MBA0785772.1"/>
    </source>
</evidence>
<organism evidence="1 2">
    <name type="scientific">Gossypium trilobum</name>
    <dbReference type="NCBI Taxonomy" id="34281"/>
    <lineage>
        <taxon>Eukaryota</taxon>
        <taxon>Viridiplantae</taxon>
        <taxon>Streptophyta</taxon>
        <taxon>Embryophyta</taxon>
        <taxon>Tracheophyta</taxon>
        <taxon>Spermatophyta</taxon>
        <taxon>Magnoliopsida</taxon>
        <taxon>eudicotyledons</taxon>
        <taxon>Gunneridae</taxon>
        <taxon>Pentapetalae</taxon>
        <taxon>rosids</taxon>
        <taxon>malvids</taxon>
        <taxon>Malvales</taxon>
        <taxon>Malvaceae</taxon>
        <taxon>Malvoideae</taxon>
        <taxon>Gossypium</taxon>
    </lineage>
</organism>
<protein>
    <submittedName>
        <fullName evidence="1">Uncharacterized protein</fullName>
    </submittedName>
</protein>
<sequence>ILVYLDTKKRVNVFTLSIYGLVIFSKALGHIDEAVLNLFDQLDKRVTPVPVEKVSYRIFSENYLLFKEFVATSRRDNISEEVSDWVRHQNNGGKKSKKKILKLISRKRNSKMLEFEKML</sequence>
<feature type="non-terminal residue" evidence="1">
    <location>
        <position position="1"/>
    </location>
</feature>
<comment type="caution">
    <text evidence="1">The sequence shown here is derived from an EMBL/GenBank/DDBJ whole genome shotgun (WGS) entry which is preliminary data.</text>
</comment>
<dbReference type="AlphaFoldDB" id="A0A7J9FKD2"/>
<dbReference type="PANTHER" id="PTHR48200">
    <property type="entry name" value="PROTEIN, PUTATIVE-RELATED"/>
    <property type="match status" value="1"/>
</dbReference>
<accession>A0A7J9FKD2</accession>
<name>A0A7J9FKD2_9ROSI</name>
<dbReference type="EMBL" id="JABEZW010220088">
    <property type="protein sequence ID" value="MBA0785772.1"/>
    <property type="molecule type" value="Genomic_DNA"/>
</dbReference>
<dbReference type="Proteomes" id="UP000593568">
    <property type="component" value="Unassembled WGS sequence"/>
</dbReference>
<proteinExistence type="predicted"/>
<reference evidence="1 2" key="1">
    <citation type="journal article" date="2019" name="Genome Biol. Evol.">
        <title>Insights into the evolution of the New World diploid cottons (Gossypium, subgenus Houzingenia) based on genome sequencing.</title>
        <authorList>
            <person name="Grover C.E."/>
            <person name="Arick M.A. 2nd"/>
            <person name="Thrash A."/>
            <person name="Conover J.L."/>
            <person name="Sanders W.S."/>
            <person name="Peterson D.G."/>
            <person name="Frelichowski J.E."/>
            <person name="Scheffler J.A."/>
            <person name="Scheffler B.E."/>
            <person name="Wendel J.F."/>
        </authorList>
    </citation>
    <scope>NUCLEOTIDE SEQUENCE [LARGE SCALE GENOMIC DNA]</scope>
    <source>
        <strain evidence="1">8</strain>
        <tissue evidence="1">Leaf</tissue>
    </source>
</reference>